<evidence type="ECO:0000256" key="2">
    <source>
        <dbReference type="ARBA" id="ARBA00022574"/>
    </source>
</evidence>
<dbReference type="InterPro" id="IPR036322">
    <property type="entry name" value="WD40_repeat_dom_sf"/>
</dbReference>
<feature type="repeat" description="WD" evidence="6">
    <location>
        <begin position="882"/>
        <end position="915"/>
    </location>
</feature>
<keyword evidence="4" id="KW-0112">Calmodulin-binding</keyword>
<evidence type="ECO:0000256" key="4">
    <source>
        <dbReference type="ARBA" id="ARBA00022860"/>
    </source>
</evidence>
<dbReference type="PRINTS" id="PR00320">
    <property type="entry name" value="GPROTEINBRPT"/>
</dbReference>
<organism evidence="10 11">
    <name type="scientific">Collybiopsis confluens</name>
    <dbReference type="NCBI Taxonomy" id="2823264"/>
    <lineage>
        <taxon>Eukaryota</taxon>
        <taxon>Fungi</taxon>
        <taxon>Dikarya</taxon>
        <taxon>Basidiomycota</taxon>
        <taxon>Agaricomycotina</taxon>
        <taxon>Agaricomycetes</taxon>
        <taxon>Agaricomycetidae</taxon>
        <taxon>Agaricales</taxon>
        <taxon>Marasmiineae</taxon>
        <taxon>Omphalotaceae</taxon>
        <taxon>Collybiopsis</taxon>
    </lineage>
</organism>
<dbReference type="Gene3D" id="2.130.10.10">
    <property type="entry name" value="YVTN repeat-like/Quinoprotein amine dehydrogenase"/>
    <property type="match status" value="2"/>
</dbReference>
<feature type="repeat" description="WD" evidence="6">
    <location>
        <begin position="724"/>
        <end position="758"/>
    </location>
</feature>
<dbReference type="InterPro" id="IPR015943">
    <property type="entry name" value="WD40/YVTN_repeat-like_dom_sf"/>
</dbReference>
<dbReference type="PROSITE" id="PS50294">
    <property type="entry name" value="WD_REPEATS_REGION"/>
    <property type="match status" value="4"/>
</dbReference>
<dbReference type="InterPro" id="IPR019775">
    <property type="entry name" value="WD40_repeat_CS"/>
</dbReference>
<dbReference type="Pfam" id="PF08232">
    <property type="entry name" value="Striatin"/>
    <property type="match status" value="1"/>
</dbReference>
<dbReference type="PROSITE" id="PS50082">
    <property type="entry name" value="WD_REPEATS_2"/>
    <property type="match status" value="4"/>
</dbReference>
<dbReference type="Pfam" id="PF00400">
    <property type="entry name" value="WD40"/>
    <property type="match status" value="6"/>
</dbReference>
<keyword evidence="11" id="KW-1185">Reference proteome</keyword>
<proteinExistence type="inferred from homology"/>
<dbReference type="InterPro" id="IPR020472">
    <property type="entry name" value="WD40_PAC1"/>
</dbReference>
<dbReference type="InterPro" id="IPR001680">
    <property type="entry name" value="WD40_rpt"/>
</dbReference>
<keyword evidence="5 7" id="KW-0175">Coiled coil</keyword>
<dbReference type="Pfam" id="PF09072">
    <property type="entry name" value="TMA7"/>
    <property type="match status" value="1"/>
</dbReference>
<feature type="repeat" description="WD" evidence="6">
    <location>
        <begin position="671"/>
        <end position="712"/>
    </location>
</feature>
<evidence type="ECO:0000256" key="6">
    <source>
        <dbReference type="PROSITE-ProRule" id="PRU00221"/>
    </source>
</evidence>
<comment type="caution">
    <text evidence="10">The sequence shown here is derived from an EMBL/GenBank/DDBJ whole genome shotgun (WGS) entry which is preliminary data.</text>
</comment>
<feature type="region of interest" description="Disordered" evidence="8">
    <location>
        <begin position="479"/>
        <end position="536"/>
    </location>
</feature>
<feature type="compositionally biased region" description="Basic and acidic residues" evidence="8">
    <location>
        <begin position="373"/>
        <end position="383"/>
    </location>
</feature>
<dbReference type="Proteomes" id="UP000518752">
    <property type="component" value="Unassembled WGS sequence"/>
</dbReference>
<dbReference type="CDD" id="cd00200">
    <property type="entry name" value="WD40"/>
    <property type="match status" value="1"/>
</dbReference>
<feature type="region of interest" description="Disordered" evidence="8">
    <location>
        <begin position="54"/>
        <end position="88"/>
    </location>
</feature>
<dbReference type="EMBL" id="JAACJN010000008">
    <property type="protein sequence ID" value="KAF5391840.1"/>
    <property type="molecule type" value="Genomic_DNA"/>
</dbReference>
<evidence type="ECO:0000259" key="9">
    <source>
        <dbReference type="Pfam" id="PF08232"/>
    </source>
</evidence>
<sequence length="963" mass="105682">MPYMFPAYHLGASFEEDWRMIAKKEAPSSWMRSFGGGEAGDPLGYTRFFISDTTTMSGRQGGKLKPLKAPKKEKKDEDEEDKAYKDKQKADAAALKAAKDKASKGESDLSLHYTYSDRSSQGGAPGGGIKKQKVDIDFELGVDVHVDNTQIFHFVYVMYSETHNLLPPSIIQIPMLGSLQGLPPNNQQNQSQPGQPQPQPQQPQGQPIPAPPPLNGQDYTLSSVLYFLQTEWRRYERDRNEWEIERAEMRARIALLEGERRSFENVKLDLMRRIKMLEYALRMERSKQLNQSAVPPAKLASLQAQTTKDDISNPKEESGTSSPRSDDSPLPDPRLPNGAISIGPTGRPGSWAGLNWPSGPSANTLAGIGKPPPGRDPKSRARSRDYLKQCLQEIQYLTSPQAMNPLPNRPLLNNSTVPLSLPNVPSFEQMAYNGRPRKVLPEAGSSLLNGINLISGPSSAPATGPLERGNPLASNMLQHAQQQQQQQAVHQQQQTQQYQQQPSSTQQPQQSIVNQSPGQQSGSSQPPDNRTPDSEPQQLTAIFRPDDAGEWKEKLRQAHDASEQLRLARESQAAGSSWEGRREFDDELKEDEGEVEEDDSSEVSEGDGGKVWKARRTLRNHLDAVRAVAFHPHELCLATGGDDCTVKIWRMDVAGLASSTVTTEIEPQLTLRGHSAAITRLIHAPSKNLLYSASLDSSIRVWSLPSPSHTTYAPYDETRFRGQLVGHTDAVWDLALARDESTLISCGAEGAVKVWDVSGSSAGALKLTWGWLGIDGINDGSLDEDRNGPGATSVEAIKSDLRKVAVAYQNAVVKIFDIETGKELSRLSSDISYGMMICPDGTPATQINCITSHPTMSLLVAAHEDKFIRIFDISTGQCTHSMQAHLDGVTSLSIDASGFSLVSGSHDCSIRFWDILGSRQCVQEITTHREKAREGVLDVDFHPTLPFMASAGADGVVKLYASS</sequence>
<protein>
    <recommendedName>
        <fullName evidence="9">Striatin N-terminal domain-containing protein</fullName>
    </recommendedName>
</protein>
<dbReference type="Gene3D" id="1.20.5.300">
    <property type="match status" value="1"/>
</dbReference>
<dbReference type="OrthoDB" id="727118at2759"/>
<feature type="compositionally biased region" description="Low complexity" evidence="8">
    <location>
        <begin position="479"/>
        <end position="527"/>
    </location>
</feature>
<feature type="region of interest" description="Disordered" evidence="8">
    <location>
        <begin position="106"/>
        <end position="128"/>
    </location>
</feature>
<evidence type="ECO:0000313" key="10">
    <source>
        <dbReference type="EMBL" id="KAF5391840.1"/>
    </source>
</evidence>
<evidence type="ECO:0000256" key="7">
    <source>
        <dbReference type="SAM" id="Coils"/>
    </source>
</evidence>
<feature type="compositionally biased region" description="Basic and acidic residues" evidence="8">
    <location>
        <begin position="553"/>
        <end position="569"/>
    </location>
</feature>
<gene>
    <name evidence="10" type="ORF">D9757_001679</name>
</gene>
<dbReference type="SMART" id="SM00320">
    <property type="entry name" value="WD40"/>
    <property type="match status" value="6"/>
</dbReference>
<dbReference type="AlphaFoldDB" id="A0A8H5HYL7"/>
<feature type="domain" description="Striatin N-terminal" evidence="9">
    <location>
        <begin position="220"/>
        <end position="401"/>
    </location>
</feature>
<keyword evidence="3" id="KW-0677">Repeat</keyword>
<dbReference type="GO" id="GO:0005516">
    <property type="term" value="F:calmodulin binding"/>
    <property type="evidence" value="ECO:0007669"/>
    <property type="project" value="UniProtKB-KW"/>
</dbReference>
<keyword evidence="2 6" id="KW-0853">WD repeat</keyword>
<accession>A0A8H5HYL7</accession>
<feature type="region of interest" description="Disordered" evidence="8">
    <location>
        <begin position="177"/>
        <end position="215"/>
    </location>
</feature>
<feature type="compositionally biased region" description="Basic and acidic residues" evidence="8">
    <location>
        <begin position="307"/>
        <end position="318"/>
    </location>
</feature>
<name>A0A8H5HYL7_9AGAR</name>
<evidence type="ECO:0000256" key="1">
    <source>
        <dbReference type="ARBA" id="ARBA00009616"/>
    </source>
</evidence>
<feature type="coiled-coil region" evidence="7">
    <location>
        <begin position="239"/>
        <end position="266"/>
    </location>
</feature>
<dbReference type="SUPFAM" id="SSF50978">
    <property type="entry name" value="WD40 repeat-like"/>
    <property type="match status" value="1"/>
</dbReference>
<dbReference type="PROSITE" id="PS00678">
    <property type="entry name" value="WD_REPEATS_1"/>
    <property type="match status" value="1"/>
</dbReference>
<feature type="region of interest" description="Disordered" evidence="8">
    <location>
        <begin position="302"/>
        <end position="383"/>
    </location>
</feature>
<feature type="compositionally biased region" description="Pro residues" evidence="8">
    <location>
        <begin position="195"/>
        <end position="214"/>
    </location>
</feature>
<comment type="similarity">
    <text evidence="1">Belongs to the WD repeat striatin family.</text>
</comment>
<feature type="compositionally biased region" description="Acidic residues" evidence="8">
    <location>
        <begin position="585"/>
        <end position="605"/>
    </location>
</feature>
<dbReference type="PANTHER" id="PTHR15653:SF0">
    <property type="entry name" value="CONNECTOR OF KINASE TO AP-1, ISOFORM E"/>
    <property type="match status" value="1"/>
</dbReference>
<evidence type="ECO:0000256" key="8">
    <source>
        <dbReference type="SAM" id="MobiDB-lite"/>
    </source>
</evidence>
<evidence type="ECO:0000256" key="5">
    <source>
        <dbReference type="ARBA" id="ARBA00023054"/>
    </source>
</evidence>
<evidence type="ECO:0000256" key="3">
    <source>
        <dbReference type="ARBA" id="ARBA00022737"/>
    </source>
</evidence>
<dbReference type="PANTHER" id="PTHR15653">
    <property type="entry name" value="STRIATIN"/>
    <property type="match status" value="1"/>
</dbReference>
<dbReference type="InterPro" id="IPR013258">
    <property type="entry name" value="Striatin_N"/>
</dbReference>
<evidence type="ECO:0000313" key="11">
    <source>
        <dbReference type="Proteomes" id="UP000518752"/>
    </source>
</evidence>
<feature type="compositionally biased region" description="Low complexity" evidence="8">
    <location>
        <begin position="179"/>
        <end position="194"/>
    </location>
</feature>
<feature type="region of interest" description="Disordered" evidence="8">
    <location>
        <begin position="553"/>
        <end position="609"/>
    </location>
</feature>
<feature type="repeat" description="WD" evidence="6">
    <location>
        <begin position="618"/>
        <end position="659"/>
    </location>
</feature>
<dbReference type="InterPro" id="IPR015157">
    <property type="entry name" value="TMA7"/>
</dbReference>
<reference evidence="10 11" key="1">
    <citation type="journal article" date="2020" name="ISME J.">
        <title>Uncovering the hidden diversity of litter-decomposition mechanisms in mushroom-forming fungi.</title>
        <authorList>
            <person name="Floudas D."/>
            <person name="Bentzer J."/>
            <person name="Ahren D."/>
            <person name="Johansson T."/>
            <person name="Persson P."/>
            <person name="Tunlid A."/>
        </authorList>
    </citation>
    <scope>NUCLEOTIDE SEQUENCE [LARGE SCALE GENOMIC DNA]</scope>
    <source>
        <strain evidence="10 11">CBS 406.79</strain>
    </source>
</reference>
<dbReference type="InterPro" id="IPR051488">
    <property type="entry name" value="WD_repeat_striatin"/>
</dbReference>